<keyword evidence="2" id="KW-0472">Membrane</keyword>
<proteinExistence type="predicted"/>
<feature type="transmembrane region" description="Helical" evidence="2">
    <location>
        <begin position="297"/>
        <end position="316"/>
    </location>
</feature>
<dbReference type="Proteomes" id="UP000283090">
    <property type="component" value="Unassembled WGS sequence"/>
</dbReference>
<protein>
    <submittedName>
        <fullName evidence="3">Uncharacterized protein</fullName>
    </submittedName>
</protein>
<dbReference type="GeneID" id="93590145"/>
<evidence type="ECO:0000256" key="2">
    <source>
        <dbReference type="SAM" id="Phobius"/>
    </source>
</evidence>
<accession>A0A436ZWT3</accession>
<evidence type="ECO:0000256" key="1">
    <source>
        <dbReference type="SAM" id="MobiDB-lite"/>
    </source>
</evidence>
<name>A0A436ZWT3_ARTFL</name>
<dbReference type="AlphaFoldDB" id="A0A436ZWT3"/>
<keyword evidence="2" id="KW-0812">Transmembrane</keyword>
<comment type="caution">
    <text evidence="3">The sequence shown here is derived from an EMBL/GenBank/DDBJ whole genome shotgun (WGS) entry which is preliminary data.</text>
</comment>
<evidence type="ECO:0000313" key="3">
    <source>
        <dbReference type="EMBL" id="RVD83448.1"/>
    </source>
</evidence>
<feature type="transmembrane region" description="Helical" evidence="2">
    <location>
        <begin position="163"/>
        <end position="183"/>
    </location>
</feature>
<dbReference type="RefSeq" id="XP_067488992.1">
    <property type="nucleotide sequence ID" value="XM_067637479.1"/>
</dbReference>
<reference evidence="3 4" key="1">
    <citation type="submission" date="2019-01" db="EMBL/GenBank/DDBJ databases">
        <title>Intercellular communication is required for trap formation in the nematode-trapping fungus Duddingtonia flagrans.</title>
        <authorList>
            <person name="Youssar L."/>
            <person name="Wernet V."/>
            <person name="Hensel N."/>
            <person name="Hildebrandt H.-G."/>
            <person name="Fischer R."/>
        </authorList>
    </citation>
    <scope>NUCLEOTIDE SEQUENCE [LARGE SCALE GENOMIC DNA]</scope>
    <source>
        <strain evidence="3 4">CBS H-5679</strain>
    </source>
</reference>
<organism evidence="3 4">
    <name type="scientific">Arthrobotrys flagrans</name>
    <name type="common">Nematode-trapping fungus</name>
    <name type="synonym">Trichothecium flagrans</name>
    <dbReference type="NCBI Taxonomy" id="97331"/>
    <lineage>
        <taxon>Eukaryota</taxon>
        <taxon>Fungi</taxon>
        <taxon>Dikarya</taxon>
        <taxon>Ascomycota</taxon>
        <taxon>Pezizomycotina</taxon>
        <taxon>Orbiliomycetes</taxon>
        <taxon>Orbiliales</taxon>
        <taxon>Orbiliaceae</taxon>
        <taxon>Arthrobotrys</taxon>
    </lineage>
</organism>
<dbReference type="EMBL" id="SAEB01000009">
    <property type="protein sequence ID" value="RVD83448.1"/>
    <property type="molecule type" value="Genomic_DNA"/>
</dbReference>
<keyword evidence="4" id="KW-1185">Reference proteome</keyword>
<evidence type="ECO:0000313" key="4">
    <source>
        <dbReference type="Proteomes" id="UP000283090"/>
    </source>
</evidence>
<sequence length="460" mass="51628">MPLFPRDFPFPSGGPSAELKDDNEVTFDPLAVAAVLSNPRADRSAARLYLQLDRDDYRWPHTMMIGGTLPPMNTLVAHLSMNVTSIHPAITMCGIDIKMIPVRSDMVFKEFPVYNSNYRLNDLVDFRSSEIAGNDFMVINMDDLDSKARRVHKLGMGPWPGRISLQIIGLANGLLLLTGVAFSALTADIWAGTLFLFYALHWLASTFISFTQMIRIDVKGNIVADPKPRYAVYQRPEGGTVIFKGRKETLERWARETMEFNKTPRIVFLHWFWMISGTLAAIASVACMVNMRGYLQFGFLVVLVYSSVAEIIATQISRRLQAASRGDFSHQLVEGNITRTKGIIRATIENSPNCRLKGLDWIELELLPNWPLYEEMLKMLARINDLQEENEKNGGVDMEAEVEKAIRTFLTETTKPGTDPAKILLARRIADETRDAWAAGSGNQMREKESVPTKAAAAHV</sequence>
<dbReference type="STRING" id="97331.A0A436ZWT3"/>
<feature type="transmembrane region" description="Helical" evidence="2">
    <location>
        <begin position="189"/>
        <end position="210"/>
    </location>
</feature>
<feature type="transmembrane region" description="Helical" evidence="2">
    <location>
        <begin position="268"/>
        <end position="291"/>
    </location>
</feature>
<feature type="region of interest" description="Disordered" evidence="1">
    <location>
        <begin position="436"/>
        <end position="460"/>
    </location>
</feature>
<dbReference type="OrthoDB" id="5381783at2759"/>
<gene>
    <name evidence="3" type="ORF">DFL_007834</name>
</gene>
<keyword evidence="2" id="KW-1133">Transmembrane helix</keyword>
<dbReference type="VEuPathDB" id="FungiDB:DFL_007834"/>